<sequence length="1587" mass="168748">MSPEQLEPSPHSSGRPPMPASSPPPVAAPMLASPLGSVFRPEGDEASLHPSFSTPGQAGAVFNRPPRQGPMMVMNGSAEEAPLSTGIERQGLIPMSALLAKVSSSVSVPPSSQYQQQLQRPSAGGSSFFESRTEMTSTNLFIPSFESPSRSSMSPNSDVQGTRYTPSPDAGHLNAHMLNWHAINSGNRLAPSAWPMGAVPPWTIAQHSERFVEQQEHYQADFLLRHQQGTLKQELQQPAHRQKHLLYTETQANQQQDRRHMPEQGQNVHVQERYPKAHVGDVPASVENGHSSAYGTDSQPVESIGDALPRLDKNHVAAEEKEAKGKEEEEATVCVCGSTKNRGFMIYCETCRTWQHGKCIGYKRESEVPEEYYCTRCRPDLMLATCVAHPHFKPSQRGSGSLRDANVTEAERACLAEVKSAQIRKLIRGGMKLDRSDRVETLRRYAKDWRTVYRYRAEEDALRADFLKAMRILTGWDVEAILEQLNSTTSSSDHPTKSGPVSPFASPSVTGRVMSLSPRQSSLSSDAGHGNGTTSLDLGLNNRSGGEDSNARSGGGQQHREKERVSNGRKRKTETANTVPKIDYKDGVYFKDGMLVDPNAMTRDERKMYQLALQFQRMEERSKRNKRGGGGSHSETTSSPRADPKEVQGTRRGSPSPKSIQQSRQRSPCVSKKPSPGTAGGAGGTPRALTKTATDAIGTQRKSNVANVTTSAASAADASITPRTPGRKSNGERSTGFPAALAPTSPDIGTSSLPLLSPEDRKRLLIPLKAPGPSIIGSSLFAPSSESGTGTVEDIGTKKYRILNGTQFCSKERCGEGDHHNIIVREAYNDLREASCAPEMFDSDLAVSVLPRKRLLLEKWASVSTALPEAEGRDRPGDFVRSDASSRCGGSEGERVEKRDGAIQFVDTGFNTLSSPVAVTKTGMEWKKIGADVLDKDEAIKDERVEINGTAAVGDEEESASRVPSFLLHASMACSEGGRDDAPSQASAFISLAKDGQGNISARACSRPAHNAVDKAPESSINNSPSFPASSPIMRKSSGDSAGSVLPRKRKLVVSDDEDDDIHKDQSATGEPLLTKKLQKQEAVAEGRAEVEVGRDKNDNNVRDFIIPKVEPHAVKPSSEDVNVETAQSKTPKASPRIATLSFGSNTGASGAGGVSGSANGGIVIGASLPAGSPVLSLSFGGMTKTRGGSPGGLGPMSLWGQQQGHQESADVPAFGRLNSGTTGSSVAGSRPIVGLPAFGETGAPKLSFSFGAGLAESGILPTAAARQNEVESAQPISLAERDDDKYEKAPAVIPASTENELRGAGAGLDEECAEEKNKERGRADQGAAACSIVDPKEVGGMENAPSVVPQNSEKDTSGHVAVTVDSKEDGTAMGSLKGVQSDEADRAVSIAVLPESSWQIPCAKSPSATEASEEKLSLRDVRTTASGGSPFPPGQQIGDHSTVGSFPLKTWPSSGNASRGGHGSSGNTGGNGHHRGALTRDNKWNGACSGVADSRGVTAGHGWNGGRHDHQSQRACDGKSSPYFRKDSGGNSVGSVAGFEHGSQIPASASLLQSHRQKSDSGDRPKKVNSEALQAWRLYRQQNGWG</sequence>
<feature type="region of interest" description="Disordered" evidence="6">
    <location>
        <begin position="1"/>
        <end position="74"/>
    </location>
</feature>
<accession>A0A5J4Z4R4</accession>
<gene>
    <name evidence="8" type="ORF">FVE85_5498</name>
</gene>
<evidence type="ECO:0000256" key="6">
    <source>
        <dbReference type="SAM" id="MobiDB-lite"/>
    </source>
</evidence>
<feature type="compositionally biased region" description="Gly residues" evidence="6">
    <location>
        <begin position="1459"/>
        <end position="1472"/>
    </location>
</feature>
<dbReference type="GO" id="GO:0006325">
    <property type="term" value="P:chromatin organization"/>
    <property type="evidence" value="ECO:0007669"/>
    <property type="project" value="UniProtKB-KW"/>
</dbReference>
<dbReference type="Pfam" id="PF20826">
    <property type="entry name" value="PHD_5"/>
    <property type="match status" value="1"/>
</dbReference>
<keyword evidence="3" id="KW-0862">Zinc</keyword>
<comment type="caution">
    <text evidence="8">The sequence shown here is derived from an EMBL/GenBank/DDBJ whole genome shotgun (WGS) entry which is preliminary data.</text>
</comment>
<keyword evidence="4" id="KW-0156">Chromatin regulator</keyword>
<feature type="compositionally biased region" description="Polar residues" evidence="6">
    <location>
        <begin position="1019"/>
        <end position="1029"/>
    </location>
</feature>
<dbReference type="GO" id="GO:0008270">
    <property type="term" value="F:zinc ion binding"/>
    <property type="evidence" value="ECO:0007669"/>
    <property type="project" value="UniProtKB-KW"/>
</dbReference>
<evidence type="ECO:0000256" key="5">
    <source>
        <dbReference type="PROSITE-ProRule" id="PRU00146"/>
    </source>
</evidence>
<dbReference type="EMBL" id="VRMN01000001">
    <property type="protein sequence ID" value="KAA8497913.1"/>
    <property type="molecule type" value="Genomic_DNA"/>
</dbReference>
<dbReference type="PROSITE" id="PS50016">
    <property type="entry name" value="ZF_PHD_2"/>
    <property type="match status" value="1"/>
</dbReference>
<feature type="region of interest" description="Disordered" evidence="6">
    <location>
        <begin position="143"/>
        <end position="164"/>
    </location>
</feature>
<feature type="compositionally biased region" description="Basic and acidic residues" evidence="6">
    <location>
        <begin position="1558"/>
        <end position="1570"/>
    </location>
</feature>
<feature type="region of interest" description="Disordered" evidence="6">
    <location>
        <begin position="1338"/>
        <end position="1359"/>
    </location>
</feature>
<keyword evidence="9" id="KW-1185">Reference proteome</keyword>
<evidence type="ECO:0000256" key="2">
    <source>
        <dbReference type="ARBA" id="ARBA00022771"/>
    </source>
</evidence>
<feature type="compositionally biased region" description="Polar residues" evidence="6">
    <location>
        <begin position="1546"/>
        <end position="1555"/>
    </location>
</feature>
<feature type="compositionally biased region" description="Polar residues" evidence="6">
    <location>
        <begin position="532"/>
        <end position="544"/>
    </location>
</feature>
<name>A0A5J4Z4R4_PORPP</name>
<feature type="compositionally biased region" description="Basic and acidic residues" evidence="6">
    <location>
        <begin position="1280"/>
        <end position="1289"/>
    </location>
</feature>
<evidence type="ECO:0000256" key="4">
    <source>
        <dbReference type="ARBA" id="ARBA00022853"/>
    </source>
</evidence>
<evidence type="ECO:0000313" key="8">
    <source>
        <dbReference type="EMBL" id="KAA8497913.1"/>
    </source>
</evidence>
<evidence type="ECO:0000313" key="9">
    <source>
        <dbReference type="Proteomes" id="UP000324585"/>
    </source>
</evidence>
<dbReference type="SMART" id="SM00249">
    <property type="entry name" value="PHD"/>
    <property type="match status" value="1"/>
</dbReference>
<feature type="compositionally biased region" description="Basic and acidic residues" evidence="6">
    <location>
        <begin position="1413"/>
        <end position="1423"/>
    </location>
</feature>
<feature type="compositionally biased region" description="Basic and acidic residues" evidence="6">
    <location>
        <begin position="870"/>
        <end position="881"/>
    </location>
</feature>
<feature type="region of interest" description="Disordered" evidence="6">
    <location>
        <begin position="487"/>
        <end position="579"/>
    </location>
</feature>
<dbReference type="SUPFAM" id="SSF57903">
    <property type="entry name" value="FYVE/PHD zinc finger"/>
    <property type="match status" value="1"/>
</dbReference>
<keyword evidence="1" id="KW-0479">Metal-binding</keyword>
<dbReference type="PANTHER" id="PTHR46462">
    <property type="entry name" value="UPSET, ISOFORM A"/>
    <property type="match status" value="1"/>
</dbReference>
<reference evidence="9" key="1">
    <citation type="journal article" date="2019" name="Nat. Commun.">
        <title>Expansion of phycobilisome linker gene families in mesophilic red algae.</title>
        <authorList>
            <person name="Lee J."/>
            <person name="Kim D."/>
            <person name="Bhattacharya D."/>
            <person name="Yoon H.S."/>
        </authorList>
    </citation>
    <scope>NUCLEOTIDE SEQUENCE [LARGE SCALE GENOMIC DNA]</scope>
    <source>
        <strain evidence="9">CCMP 1328</strain>
    </source>
</reference>
<keyword evidence="2 5" id="KW-0863">Zinc-finger</keyword>
<dbReference type="Gene3D" id="3.30.40.10">
    <property type="entry name" value="Zinc/RING finger domain, C3HC4 (zinc finger)"/>
    <property type="match status" value="1"/>
</dbReference>
<feature type="domain" description="PHD-type" evidence="7">
    <location>
        <begin position="331"/>
        <end position="380"/>
    </location>
</feature>
<feature type="region of interest" description="Disordered" evidence="6">
    <location>
        <begin position="1114"/>
        <end position="1139"/>
    </location>
</feature>
<dbReference type="OrthoDB" id="79252at2759"/>
<dbReference type="InterPro" id="IPR019787">
    <property type="entry name" value="Znf_PHD-finger"/>
</dbReference>
<feature type="region of interest" description="Disordered" evidence="6">
    <location>
        <begin position="1500"/>
        <end position="1570"/>
    </location>
</feature>
<dbReference type="InterPro" id="IPR011011">
    <property type="entry name" value="Znf_FYVE_PHD"/>
</dbReference>
<proteinExistence type="predicted"/>
<evidence type="ECO:0000256" key="1">
    <source>
        <dbReference type="ARBA" id="ARBA00022723"/>
    </source>
</evidence>
<feature type="compositionally biased region" description="Polar residues" evidence="6">
    <location>
        <begin position="651"/>
        <end position="668"/>
    </location>
</feature>
<dbReference type="InterPro" id="IPR013083">
    <property type="entry name" value="Znf_RING/FYVE/PHD"/>
</dbReference>
<feature type="region of interest" description="Disordered" evidence="6">
    <location>
        <begin position="1272"/>
        <end position="1298"/>
    </location>
</feature>
<feature type="region of interest" description="Disordered" evidence="6">
    <location>
        <begin position="1403"/>
        <end position="1483"/>
    </location>
</feature>
<dbReference type="InterPro" id="IPR001965">
    <property type="entry name" value="Znf_PHD"/>
</dbReference>
<organism evidence="8 9">
    <name type="scientific">Porphyridium purpureum</name>
    <name type="common">Red alga</name>
    <name type="synonym">Porphyridium cruentum</name>
    <dbReference type="NCBI Taxonomy" id="35688"/>
    <lineage>
        <taxon>Eukaryota</taxon>
        <taxon>Rhodophyta</taxon>
        <taxon>Bangiophyceae</taxon>
        <taxon>Porphyridiales</taxon>
        <taxon>Porphyridiaceae</taxon>
        <taxon>Porphyridium</taxon>
    </lineage>
</organism>
<feature type="compositionally biased region" description="Low complexity" evidence="6">
    <location>
        <begin position="703"/>
        <end position="719"/>
    </location>
</feature>
<feature type="compositionally biased region" description="Low complexity" evidence="6">
    <location>
        <begin position="515"/>
        <end position="525"/>
    </location>
</feature>
<dbReference type="PANTHER" id="PTHR46462:SF3">
    <property type="entry name" value="UPSET, ISOFORM A"/>
    <property type="match status" value="1"/>
</dbReference>
<dbReference type="Proteomes" id="UP000324585">
    <property type="component" value="Unassembled WGS sequence"/>
</dbReference>
<evidence type="ECO:0000256" key="3">
    <source>
        <dbReference type="ARBA" id="ARBA00022833"/>
    </source>
</evidence>
<protein>
    <submittedName>
        <fullName evidence="8">Putative histone deacetylase complex subunit cti6</fullName>
    </submittedName>
</protein>
<feature type="compositionally biased region" description="Pro residues" evidence="6">
    <location>
        <begin position="16"/>
        <end position="27"/>
    </location>
</feature>
<feature type="region of interest" description="Disordered" evidence="6">
    <location>
        <begin position="1011"/>
        <end position="1073"/>
    </location>
</feature>
<feature type="region of interest" description="Disordered" evidence="6">
    <location>
        <begin position="618"/>
        <end position="756"/>
    </location>
</feature>
<dbReference type="PROSITE" id="PS01359">
    <property type="entry name" value="ZF_PHD_1"/>
    <property type="match status" value="1"/>
</dbReference>
<feature type="region of interest" description="Disordered" evidence="6">
    <location>
        <begin position="868"/>
        <end position="896"/>
    </location>
</feature>
<feature type="compositionally biased region" description="Low complexity" evidence="6">
    <location>
        <begin position="143"/>
        <end position="157"/>
    </location>
</feature>
<dbReference type="InterPro" id="IPR019786">
    <property type="entry name" value="Zinc_finger_PHD-type_CS"/>
</dbReference>
<evidence type="ECO:0000259" key="7">
    <source>
        <dbReference type="PROSITE" id="PS50016"/>
    </source>
</evidence>